<gene>
    <name evidence="1" type="ORF">GXM_01110</name>
</gene>
<dbReference type="KEGG" id="nsh:GXM_01110"/>
<protein>
    <submittedName>
        <fullName evidence="1">Uncharacterized protein</fullName>
    </submittedName>
</protein>
<name>A0A5P8VTE0_9NOSO</name>
<evidence type="ECO:0000313" key="1">
    <source>
        <dbReference type="EMBL" id="QFS43637.1"/>
    </source>
</evidence>
<dbReference type="EMBL" id="CP045226">
    <property type="protein sequence ID" value="QFS43637.1"/>
    <property type="molecule type" value="Genomic_DNA"/>
</dbReference>
<organism evidence="1 2">
    <name type="scientific">Nostoc sphaeroides CCNUC1</name>
    <dbReference type="NCBI Taxonomy" id="2653204"/>
    <lineage>
        <taxon>Bacteria</taxon>
        <taxon>Bacillati</taxon>
        <taxon>Cyanobacteriota</taxon>
        <taxon>Cyanophyceae</taxon>
        <taxon>Nostocales</taxon>
        <taxon>Nostocaceae</taxon>
        <taxon>Nostoc</taxon>
    </lineage>
</organism>
<reference evidence="1 2" key="1">
    <citation type="submission" date="2019-10" db="EMBL/GenBank/DDBJ databases">
        <title>Genomic and transcriptomic insights into the perfect genentic adaptation of a filamentous nitrogen-fixing cyanobacterium to rice fields.</title>
        <authorList>
            <person name="Chen Z."/>
        </authorList>
    </citation>
    <scope>NUCLEOTIDE SEQUENCE [LARGE SCALE GENOMIC DNA]</scope>
    <source>
        <strain evidence="1">CCNUC1</strain>
    </source>
</reference>
<keyword evidence="2" id="KW-1185">Reference proteome</keyword>
<dbReference type="AlphaFoldDB" id="A0A5P8VTE0"/>
<accession>A0A5P8VTE0</accession>
<dbReference type="Proteomes" id="UP000326678">
    <property type="component" value="Chromosome Gxm1"/>
</dbReference>
<sequence>MGLNISSGNGELTWKMSKLNEFCVGGKRFVARHRHFT</sequence>
<evidence type="ECO:0000313" key="2">
    <source>
        <dbReference type="Proteomes" id="UP000326678"/>
    </source>
</evidence>
<proteinExistence type="predicted"/>